<dbReference type="EMBL" id="CP036432">
    <property type="protein sequence ID" value="QDV87858.1"/>
    <property type="molecule type" value="Genomic_DNA"/>
</dbReference>
<organism evidence="12 13">
    <name type="scientific">Stieleria magnilauensis</name>
    <dbReference type="NCBI Taxonomy" id="2527963"/>
    <lineage>
        <taxon>Bacteria</taxon>
        <taxon>Pseudomonadati</taxon>
        <taxon>Planctomycetota</taxon>
        <taxon>Planctomycetia</taxon>
        <taxon>Pirellulales</taxon>
        <taxon>Pirellulaceae</taxon>
        <taxon>Stieleria</taxon>
    </lineage>
</organism>
<evidence type="ECO:0000259" key="11">
    <source>
        <dbReference type="Pfam" id="PF03372"/>
    </source>
</evidence>
<evidence type="ECO:0000256" key="7">
    <source>
        <dbReference type="ARBA" id="ARBA00022842"/>
    </source>
</evidence>
<keyword evidence="6" id="KW-0378">Hydrolase</keyword>
<evidence type="ECO:0000256" key="4">
    <source>
        <dbReference type="ARBA" id="ARBA00022723"/>
    </source>
</evidence>
<evidence type="ECO:0000256" key="3">
    <source>
        <dbReference type="ARBA" id="ARBA00022722"/>
    </source>
</evidence>
<feature type="signal peptide" evidence="10">
    <location>
        <begin position="1"/>
        <end position="20"/>
    </location>
</feature>
<dbReference type="InterPro" id="IPR036691">
    <property type="entry name" value="Endo/exonu/phosph_ase_sf"/>
</dbReference>
<keyword evidence="4" id="KW-0479">Metal-binding</keyword>
<evidence type="ECO:0000313" key="12">
    <source>
        <dbReference type="EMBL" id="QDV87858.1"/>
    </source>
</evidence>
<keyword evidence="5" id="KW-0227">DNA damage</keyword>
<proteinExistence type="predicted"/>
<evidence type="ECO:0000256" key="5">
    <source>
        <dbReference type="ARBA" id="ARBA00022763"/>
    </source>
</evidence>
<keyword evidence="12" id="KW-0255">Endonuclease</keyword>
<dbReference type="RefSeq" id="WP_145219778.1">
    <property type="nucleotide sequence ID" value="NZ_CP036432.1"/>
</dbReference>
<dbReference type="InterPro" id="IPR005135">
    <property type="entry name" value="Endo/exonuclease/phosphatase"/>
</dbReference>
<dbReference type="Gene3D" id="3.60.10.10">
    <property type="entry name" value="Endonuclease/exonuclease/phosphatase"/>
    <property type="match status" value="1"/>
</dbReference>
<evidence type="ECO:0000256" key="2">
    <source>
        <dbReference type="ARBA" id="ARBA00001946"/>
    </source>
</evidence>
<sequence>MKTLASLLIVALTLASNASADSIRVATYNLNWGNRRGDQVLDAIGAANPDLICFQETTVPSERFLRERLAKTYPYFHATGHDGRYAGERFAFASKIELTDVTFVPPTAGLFGFYSANLNLSGTHVRIVNVHLTPLQIKRGGGIRDAMAALSTTEDKHAIEIDAIVDAIDCQRPTIVVGDFNSISSFRAPRRLAGLGLIDAYASVHDDADTHPTWSWPTRPLPLALRIDYIFHTQHFTTMESEIVRRDGSDHSLVVAVLKCGEPSDARETSAQSILKPGSTARSP</sequence>
<reference evidence="12 13" key="1">
    <citation type="submission" date="2019-02" db="EMBL/GenBank/DDBJ databases">
        <title>Deep-cultivation of Planctomycetes and their phenomic and genomic characterization uncovers novel biology.</title>
        <authorList>
            <person name="Wiegand S."/>
            <person name="Jogler M."/>
            <person name="Boedeker C."/>
            <person name="Pinto D."/>
            <person name="Vollmers J."/>
            <person name="Rivas-Marin E."/>
            <person name="Kohn T."/>
            <person name="Peeters S.H."/>
            <person name="Heuer A."/>
            <person name="Rast P."/>
            <person name="Oberbeckmann S."/>
            <person name="Bunk B."/>
            <person name="Jeske O."/>
            <person name="Meyerdierks A."/>
            <person name="Storesund J.E."/>
            <person name="Kallscheuer N."/>
            <person name="Luecker S."/>
            <person name="Lage O.M."/>
            <person name="Pohl T."/>
            <person name="Merkel B.J."/>
            <person name="Hornburger P."/>
            <person name="Mueller R.-W."/>
            <person name="Bruemmer F."/>
            <person name="Labrenz M."/>
            <person name="Spormann A.M."/>
            <person name="Op den Camp H."/>
            <person name="Overmann J."/>
            <person name="Amann R."/>
            <person name="Jetten M.S.M."/>
            <person name="Mascher T."/>
            <person name="Medema M.H."/>
            <person name="Devos D.P."/>
            <person name="Kaster A.-K."/>
            <person name="Ovreas L."/>
            <person name="Rohde M."/>
            <person name="Galperin M.Y."/>
            <person name="Jogler C."/>
        </authorList>
    </citation>
    <scope>NUCLEOTIDE SEQUENCE [LARGE SCALE GENOMIC DNA]</scope>
    <source>
        <strain evidence="12 13">TBK1r</strain>
    </source>
</reference>
<feature type="domain" description="Endonuclease/exonuclease/phosphatase" evidence="11">
    <location>
        <begin position="26"/>
        <end position="251"/>
    </location>
</feature>
<keyword evidence="8" id="KW-0234">DNA repair</keyword>
<dbReference type="Proteomes" id="UP000318081">
    <property type="component" value="Chromosome"/>
</dbReference>
<evidence type="ECO:0000256" key="10">
    <source>
        <dbReference type="SAM" id="SignalP"/>
    </source>
</evidence>
<keyword evidence="13" id="KW-1185">Reference proteome</keyword>
<keyword evidence="10" id="KW-0732">Signal</keyword>
<dbReference type="SUPFAM" id="SSF56219">
    <property type="entry name" value="DNase I-like"/>
    <property type="match status" value="1"/>
</dbReference>
<evidence type="ECO:0000256" key="1">
    <source>
        <dbReference type="ARBA" id="ARBA00001936"/>
    </source>
</evidence>
<evidence type="ECO:0000256" key="6">
    <source>
        <dbReference type="ARBA" id="ARBA00022801"/>
    </source>
</evidence>
<keyword evidence="7" id="KW-0460">Magnesium</keyword>
<dbReference type="Pfam" id="PF03372">
    <property type="entry name" value="Exo_endo_phos"/>
    <property type="match status" value="1"/>
</dbReference>
<evidence type="ECO:0000256" key="9">
    <source>
        <dbReference type="SAM" id="MobiDB-lite"/>
    </source>
</evidence>
<evidence type="ECO:0000313" key="13">
    <source>
        <dbReference type="Proteomes" id="UP000318081"/>
    </source>
</evidence>
<comment type="cofactor">
    <cofactor evidence="2">
        <name>Mg(2+)</name>
        <dbReference type="ChEBI" id="CHEBI:18420"/>
    </cofactor>
</comment>
<feature type="region of interest" description="Disordered" evidence="9">
    <location>
        <begin position="265"/>
        <end position="284"/>
    </location>
</feature>
<evidence type="ECO:0000256" key="8">
    <source>
        <dbReference type="ARBA" id="ARBA00023204"/>
    </source>
</evidence>
<dbReference type="PANTHER" id="PTHR15822:SF4">
    <property type="entry name" value="TYROSYL-DNA PHOSPHODIESTERASE 2"/>
    <property type="match status" value="1"/>
</dbReference>
<gene>
    <name evidence="12" type="ORF">TBK1r_68900</name>
</gene>
<accession>A0ABX5Y0R6</accession>
<feature type="chain" id="PRO_5047348461" evidence="10">
    <location>
        <begin position="21"/>
        <end position="284"/>
    </location>
</feature>
<keyword evidence="3" id="KW-0540">Nuclease</keyword>
<dbReference type="InterPro" id="IPR051547">
    <property type="entry name" value="TDP2-like"/>
</dbReference>
<protein>
    <submittedName>
        <fullName evidence="12">Endonuclease/Exonuclease/phosphatase family protein</fullName>
    </submittedName>
</protein>
<dbReference type="PANTHER" id="PTHR15822">
    <property type="entry name" value="TRAF AND TNF RECEPTOR-ASSOCIATED PROTEIN"/>
    <property type="match status" value="1"/>
</dbReference>
<comment type="cofactor">
    <cofactor evidence="1">
        <name>Mn(2+)</name>
        <dbReference type="ChEBI" id="CHEBI:29035"/>
    </cofactor>
</comment>
<name>A0ABX5Y0R6_9BACT</name>
<dbReference type="GO" id="GO:0004519">
    <property type="term" value="F:endonuclease activity"/>
    <property type="evidence" value="ECO:0007669"/>
    <property type="project" value="UniProtKB-KW"/>
</dbReference>